<reference evidence="2 3" key="1">
    <citation type="submission" date="2016-11" db="EMBL/GenBank/DDBJ databases">
        <authorList>
            <person name="Jaros S."/>
            <person name="Januszkiewicz K."/>
            <person name="Wedrychowicz H."/>
        </authorList>
    </citation>
    <scope>NUCLEOTIDE SEQUENCE [LARGE SCALE GENOMIC DNA]</scope>
    <source>
        <strain evidence="2 3">DSM 16010</strain>
    </source>
</reference>
<protein>
    <submittedName>
        <fullName evidence="2">Uncharacterized protein YozE, UPF0346 family</fullName>
    </submittedName>
</protein>
<name>A0A1M7B549_9BACL</name>
<dbReference type="InterPro" id="IPR023089">
    <property type="entry name" value="YozE_SAM-like"/>
</dbReference>
<keyword evidence="3" id="KW-1185">Reference proteome</keyword>
<dbReference type="AlphaFoldDB" id="A0A1M7B549"/>
<dbReference type="SUPFAM" id="SSF140652">
    <property type="entry name" value="YozE-like"/>
    <property type="match status" value="1"/>
</dbReference>
<dbReference type="EMBL" id="FRCF01000002">
    <property type="protein sequence ID" value="SHL50110.1"/>
    <property type="molecule type" value="Genomic_DNA"/>
</dbReference>
<gene>
    <name evidence="2" type="ORF">SAMN02745189_00348</name>
</gene>
<sequence>MKDYSYYQYMKTRTGEKSEASTLAEFIKNDTMFPKQETEYQELSEYLEQNPYPAITLTTFDETYRDYQDWLNH</sequence>
<dbReference type="RefSeq" id="WP_072707695.1">
    <property type="nucleotide sequence ID" value="NZ_FRCF01000002.1"/>
</dbReference>
<proteinExistence type="predicted"/>
<accession>A0A1M7B549</accession>
<evidence type="ECO:0000313" key="2">
    <source>
        <dbReference type="EMBL" id="SHL50110.1"/>
    </source>
</evidence>
<dbReference type="Pfam" id="PF06855">
    <property type="entry name" value="YozE_SAM_like"/>
    <property type="match status" value="1"/>
</dbReference>
<dbReference type="STRING" id="1123231.SAMN02745189_00348"/>
<feature type="domain" description="YozE SAM-like" evidence="1">
    <location>
        <begin position="5"/>
        <end position="68"/>
    </location>
</feature>
<evidence type="ECO:0000259" key="1">
    <source>
        <dbReference type="Pfam" id="PF06855"/>
    </source>
</evidence>
<organism evidence="2 3">
    <name type="scientific">Lacicoccus alkaliphilus DSM 16010</name>
    <dbReference type="NCBI Taxonomy" id="1123231"/>
    <lineage>
        <taxon>Bacteria</taxon>
        <taxon>Bacillati</taxon>
        <taxon>Bacillota</taxon>
        <taxon>Bacilli</taxon>
        <taxon>Bacillales</taxon>
        <taxon>Salinicoccaceae</taxon>
        <taxon>Lacicoccus</taxon>
    </lineage>
</organism>
<dbReference type="Proteomes" id="UP000184206">
    <property type="component" value="Unassembled WGS sequence"/>
</dbReference>
<dbReference type="InterPro" id="IPR036806">
    <property type="entry name" value="YozE_SAM-like_sf"/>
</dbReference>
<evidence type="ECO:0000313" key="3">
    <source>
        <dbReference type="Proteomes" id="UP000184206"/>
    </source>
</evidence>
<dbReference type="OrthoDB" id="2242851at2"/>
<dbReference type="Gene3D" id="1.10.150.260">
    <property type="entry name" value="YozE SAM-like"/>
    <property type="match status" value="1"/>
</dbReference>